<protein>
    <recommendedName>
        <fullName evidence="2">PiggyBac transposable element-derived protein domain-containing protein</fullName>
    </recommendedName>
</protein>
<gene>
    <name evidence="3" type="ORF">g.42268</name>
</gene>
<name>A0A1B6HAI1_9HEMI</name>
<accession>A0A1B6HAI1</accession>
<sequence length="301" mass="35060">MLQLVCFFRLVYKFRISNQLHELCAMCEKNLNLHEILTMLEDEEIQVPPDEEIGVYIQPPINANDYVTDEDSGDEDMTSIHHLPGNQLLAPAEVSQEFELSDNKDEEDPSLSQPTLPSSSAKMDIAQPPNKKVRRIQNFTEEKPAKKVSKPFTKKQYKWVKEDLKLDDTIWSNRQEVQQKLTPMEQFFCIFDDDIVDLLVEKTNRYAALHNRLGDVTVDEMKCFIGVLLLSGYVPLPRRRMFWETALDTRNELVVNAISRDRFEFIMSNLHVCDNDNLNADDKYAKVRPLFDALNKTFFDY</sequence>
<dbReference type="AlphaFoldDB" id="A0A1B6HAI1"/>
<evidence type="ECO:0000256" key="1">
    <source>
        <dbReference type="SAM" id="MobiDB-lite"/>
    </source>
</evidence>
<organism evidence="3">
    <name type="scientific">Homalodisca liturata</name>
    <dbReference type="NCBI Taxonomy" id="320908"/>
    <lineage>
        <taxon>Eukaryota</taxon>
        <taxon>Metazoa</taxon>
        <taxon>Ecdysozoa</taxon>
        <taxon>Arthropoda</taxon>
        <taxon>Hexapoda</taxon>
        <taxon>Insecta</taxon>
        <taxon>Pterygota</taxon>
        <taxon>Neoptera</taxon>
        <taxon>Paraneoptera</taxon>
        <taxon>Hemiptera</taxon>
        <taxon>Auchenorrhyncha</taxon>
        <taxon>Membracoidea</taxon>
        <taxon>Cicadellidae</taxon>
        <taxon>Cicadellinae</taxon>
        <taxon>Proconiini</taxon>
        <taxon>Homalodisca</taxon>
    </lineage>
</organism>
<dbReference type="Pfam" id="PF13843">
    <property type="entry name" value="DDE_Tnp_1_7"/>
    <property type="match status" value="1"/>
</dbReference>
<dbReference type="EMBL" id="GECU01036039">
    <property type="protein sequence ID" value="JAS71667.1"/>
    <property type="molecule type" value="Transcribed_RNA"/>
</dbReference>
<dbReference type="GO" id="GO:0043565">
    <property type="term" value="F:sequence-specific DNA binding"/>
    <property type="evidence" value="ECO:0007669"/>
    <property type="project" value="TreeGrafter"/>
</dbReference>
<feature type="non-terminal residue" evidence="3">
    <location>
        <position position="301"/>
    </location>
</feature>
<feature type="compositionally biased region" description="Low complexity" evidence="1">
    <location>
        <begin position="110"/>
        <end position="120"/>
    </location>
</feature>
<proteinExistence type="predicted"/>
<feature type="region of interest" description="Disordered" evidence="1">
    <location>
        <begin position="96"/>
        <end position="129"/>
    </location>
</feature>
<dbReference type="PANTHER" id="PTHR47055:SF3">
    <property type="entry name" value="PHORBOL-ESTER_DAG-TYPE DOMAIN-CONTAINING PROTEIN"/>
    <property type="match status" value="1"/>
</dbReference>
<feature type="domain" description="PiggyBac transposable element-derived protein" evidence="2">
    <location>
        <begin position="182"/>
        <end position="298"/>
    </location>
</feature>
<evidence type="ECO:0000259" key="2">
    <source>
        <dbReference type="Pfam" id="PF13843"/>
    </source>
</evidence>
<dbReference type="InterPro" id="IPR052638">
    <property type="entry name" value="PiggyBac_TE-derived"/>
</dbReference>
<dbReference type="InterPro" id="IPR029526">
    <property type="entry name" value="PGBD"/>
</dbReference>
<reference evidence="3" key="1">
    <citation type="submission" date="2015-11" db="EMBL/GenBank/DDBJ databases">
        <title>De novo transcriptome assembly of four potential Pierce s Disease insect vectors from Arizona vineyards.</title>
        <authorList>
            <person name="Tassone E.E."/>
        </authorList>
    </citation>
    <scope>NUCLEOTIDE SEQUENCE</scope>
</reference>
<evidence type="ECO:0000313" key="3">
    <source>
        <dbReference type="EMBL" id="JAS71667.1"/>
    </source>
</evidence>
<dbReference type="PANTHER" id="PTHR47055">
    <property type="entry name" value="DDE_TNP_1_7 DOMAIN-CONTAINING PROTEIN"/>
    <property type="match status" value="1"/>
</dbReference>